<reference evidence="8" key="1">
    <citation type="submission" date="2022-08" db="UniProtKB">
        <authorList>
            <consortium name="EnsemblMetazoa"/>
        </authorList>
    </citation>
    <scope>IDENTIFICATION</scope>
    <source>
        <strain evidence="8">05x7-T-G4-1.051#20</strain>
    </source>
</reference>
<evidence type="ECO:0000256" key="4">
    <source>
        <dbReference type="ARBA" id="ARBA00023054"/>
    </source>
</evidence>
<evidence type="ECO:0000313" key="8">
    <source>
        <dbReference type="EnsemblMetazoa" id="G23603.7:cds"/>
    </source>
</evidence>
<keyword evidence="9" id="KW-1185">Reference proteome</keyword>
<evidence type="ECO:0000259" key="7">
    <source>
        <dbReference type="Pfam" id="PF06916"/>
    </source>
</evidence>
<protein>
    <recommendedName>
        <fullName evidence="7">DUF1279 domain-containing protein</fullName>
    </recommendedName>
</protein>
<dbReference type="Proteomes" id="UP000005408">
    <property type="component" value="Unassembled WGS sequence"/>
</dbReference>
<evidence type="ECO:0000256" key="3">
    <source>
        <dbReference type="ARBA" id="ARBA00022989"/>
    </source>
</evidence>
<evidence type="ECO:0000256" key="1">
    <source>
        <dbReference type="ARBA" id="ARBA00004167"/>
    </source>
</evidence>
<keyword evidence="4" id="KW-0175">Coiled coil</keyword>
<evidence type="ECO:0000256" key="2">
    <source>
        <dbReference type="ARBA" id="ARBA00022692"/>
    </source>
</evidence>
<dbReference type="PANTHER" id="PTHR21377">
    <property type="entry name" value="PROTEIN FAM210B, MITOCHONDRIAL"/>
    <property type="match status" value="1"/>
</dbReference>
<dbReference type="GO" id="GO:0005739">
    <property type="term" value="C:mitochondrion"/>
    <property type="evidence" value="ECO:0007669"/>
    <property type="project" value="TreeGrafter"/>
</dbReference>
<name>A0A8W8KF18_MAGGI</name>
<evidence type="ECO:0000256" key="5">
    <source>
        <dbReference type="ARBA" id="ARBA00023136"/>
    </source>
</evidence>
<evidence type="ECO:0000313" key="9">
    <source>
        <dbReference type="Proteomes" id="UP000005408"/>
    </source>
</evidence>
<keyword evidence="3 6" id="KW-1133">Transmembrane helix</keyword>
<feature type="domain" description="DUF1279" evidence="7">
    <location>
        <begin position="86"/>
        <end position="189"/>
    </location>
</feature>
<dbReference type="PANTHER" id="PTHR21377:SF1">
    <property type="entry name" value="PROTEIN FAM210A"/>
    <property type="match status" value="1"/>
</dbReference>
<feature type="transmembrane region" description="Helical" evidence="6">
    <location>
        <begin position="98"/>
        <end position="118"/>
    </location>
</feature>
<dbReference type="InterPro" id="IPR045866">
    <property type="entry name" value="FAM210A/B-like"/>
</dbReference>
<sequence length="320" mass="36551">MIGSLIIKRVVYSSFRFGNLQTTSLCRGYLVNSEHFARISTGVTRYGKRWPFTHNFQPFNRMSQSVQNTTSSSAVAEESEKLSILQRFKRTYKRHGKILVGVHIVTSLVWYGSFYLTLSSGFDLPGFLESVDWSERVVKPFGNIGIEVSLEKIEKFVNVMKTSGSYAGAYLMYKIATPARYTVTLGGTNLVIRYLRKSGVMPAVKDVDRLGHLMKESRSEFETRMKKRMALERGRYARLKAQRPGSKKGGQLLMKAQEFYQKRNGTKNGTVQKQEKWISKAKEFYRSQKGFPRKFGNQALSSVNRPICQYKAELEAIHGL</sequence>
<organism evidence="8 9">
    <name type="scientific">Magallana gigas</name>
    <name type="common">Pacific oyster</name>
    <name type="synonym">Crassostrea gigas</name>
    <dbReference type="NCBI Taxonomy" id="29159"/>
    <lineage>
        <taxon>Eukaryota</taxon>
        <taxon>Metazoa</taxon>
        <taxon>Spiralia</taxon>
        <taxon>Lophotrochozoa</taxon>
        <taxon>Mollusca</taxon>
        <taxon>Bivalvia</taxon>
        <taxon>Autobranchia</taxon>
        <taxon>Pteriomorphia</taxon>
        <taxon>Ostreida</taxon>
        <taxon>Ostreoidea</taxon>
        <taxon>Ostreidae</taxon>
        <taxon>Magallana</taxon>
    </lineage>
</organism>
<accession>A0A8W8KF18</accession>
<keyword evidence="2 6" id="KW-0812">Transmembrane</keyword>
<dbReference type="GO" id="GO:0016020">
    <property type="term" value="C:membrane"/>
    <property type="evidence" value="ECO:0007669"/>
    <property type="project" value="UniProtKB-SubCell"/>
</dbReference>
<dbReference type="AlphaFoldDB" id="A0A8W8KF18"/>
<evidence type="ECO:0000256" key="6">
    <source>
        <dbReference type="SAM" id="Phobius"/>
    </source>
</evidence>
<dbReference type="Pfam" id="PF06916">
    <property type="entry name" value="FAM210A-B_dom"/>
    <property type="match status" value="1"/>
</dbReference>
<proteinExistence type="predicted"/>
<keyword evidence="5 6" id="KW-0472">Membrane</keyword>
<comment type="subcellular location">
    <subcellularLocation>
        <location evidence="1">Membrane</location>
        <topology evidence="1">Single-pass membrane protein</topology>
    </subcellularLocation>
</comment>
<dbReference type="InterPro" id="IPR009688">
    <property type="entry name" value="FAM210A/B-like_dom"/>
</dbReference>
<dbReference type="EnsemblMetazoa" id="G23603.7">
    <property type="protein sequence ID" value="G23603.7:cds"/>
    <property type="gene ID" value="G23603"/>
</dbReference>